<organism evidence="1 2">
    <name type="scientific">Paraglaciecola psychrophila 170</name>
    <dbReference type="NCBI Taxonomy" id="1129794"/>
    <lineage>
        <taxon>Bacteria</taxon>
        <taxon>Pseudomonadati</taxon>
        <taxon>Pseudomonadota</taxon>
        <taxon>Gammaproteobacteria</taxon>
        <taxon>Alteromonadales</taxon>
        <taxon>Alteromonadaceae</taxon>
        <taxon>Paraglaciecola</taxon>
    </lineage>
</organism>
<evidence type="ECO:0000313" key="1">
    <source>
        <dbReference type="EMBL" id="AGH46369.1"/>
    </source>
</evidence>
<sequence>MRNLNEYVARETNKEDKCTGSFIRHYPWRSPLGPAKAVLIYFR</sequence>
<accession>M4RVX5</accession>
<evidence type="ECO:0000313" key="2">
    <source>
        <dbReference type="Proteomes" id="UP000011864"/>
    </source>
</evidence>
<protein>
    <submittedName>
        <fullName evidence="1">Uncharacterized protein</fullName>
    </submittedName>
</protein>
<dbReference type="PATRIC" id="fig|1129794.4.peg.4246"/>
<keyword evidence="2" id="KW-1185">Reference proteome</keyword>
<dbReference type="HOGENOM" id="CLU_3237231_0_0_6"/>
<gene>
    <name evidence="1" type="ORF">C427_4264</name>
</gene>
<proteinExistence type="predicted"/>
<dbReference type="Proteomes" id="UP000011864">
    <property type="component" value="Chromosome"/>
</dbReference>
<dbReference type="KEGG" id="gps:C427_4264"/>
<reference evidence="1 2" key="1">
    <citation type="journal article" date="2013" name="Genome Announc.">
        <title>Complete Genome Sequence of Glaciecola psychrophila Strain 170T.</title>
        <authorList>
            <person name="Yin J."/>
            <person name="Chen J."/>
            <person name="Liu G."/>
            <person name="Yu Y."/>
            <person name="Song L."/>
            <person name="Wang X."/>
            <person name="Qu X."/>
        </authorList>
    </citation>
    <scope>NUCLEOTIDE SEQUENCE [LARGE SCALE GENOMIC DNA]</scope>
    <source>
        <strain evidence="1 2">170</strain>
    </source>
</reference>
<dbReference type="AlphaFoldDB" id="M4RVX5"/>
<dbReference type="STRING" id="1129794.C427_4264"/>
<name>M4RVX5_9ALTE</name>
<dbReference type="EMBL" id="CP003837">
    <property type="protein sequence ID" value="AGH46369.1"/>
    <property type="molecule type" value="Genomic_DNA"/>
</dbReference>